<proteinExistence type="predicted"/>
<comment type="caution">
    <text evidence="1">The sequence shown here is derived from an EMBL/GenBank/DDBJ whole genome shotgun (WGS) entry which is preliminary data.</text>
</comment>
<gene>
    <name evidence="1" type="ORF">K1T71_006614</name>
</gene>
<organism evidence="1 2">
    <name type="scientific">Dendrolimus kikuchii</name>
    <dbReference type="NCBI Taxonomy" id="765133"/>
    <lineage>
        <taxon>Eukaryota</taxon>
        <taxon>Metazoa</taxon>
        <taxon>Ecdysozoa</taxon>
        <taxon>Arthropoda</taxon>
        <taxon>Hexapoda</taxon>
        <taxon>Insecta</taxon>
        <taxon>Pterygota</taxon>
        <taxon>Neoptera</taxon>
        <taxon>Endopterygota</taxon>
        <taxon>Lepidoptera</taxon>
        <taxon>Glossata</taxon>
        <taxon>Ditrysia</taxon>
        <taxon>Bombycoidea</taxon>
        <taxon>Lasiocampidae</taxon>
        <taxon>Dendrolimus</taxon>
    </lineage>
</organism>
<keyword evidence="2" id="KW-1185">Reference proteome</keyword>
<evidence type="ECO:0000313" key="1">
    <source>
        <dbReference type="EMBL" id="KAJ0177741.1"/>
    </source>
</evidence>
<evidence type="ECO:0000313" key="2">
    <source>
        <dbReference type="Proteomes" id="UP000824533"/>
    </source>
</evidence>
<accession>A0ACC1D1M4</accession>
<dbReference type="EMBL" id="CM034397">
    <property type="protein sequence ID" value="KAJ0177741.1"/>
    <property type="molecule type" value="Genomic_DNA"/>
</dbReference>
<name>A0ACC1D1M4_9NEOP</name>
<dbReference type="Proteomes" id="UP000824533">
    <property type="component" value="Linkage Group LG11"/>
</dbReference>
<reference evidence="1 2" key="1">
    <citation type="journal article" date="2021" name="Front. Genet.">
        <title>Chromosome-Level Genome Assembly Reveals Significant Gene Expansion in the Toll and IMD Signaling Pathways of Dendrolimus kikuchii.</title>
        <authorList>
            <person name="Zhou J."/>
            <person name="Wu P."/>
            <person name="Xiong Z."/>
            <person name="Liu N."/>
            <person name="Zhao N."/>
            <person name="Ji M."/>
            <person name="Qiu Y."/>
            <person name="Yang B."/>
        </authorList>
    </citation>
    <scope>NUCLEOTIDE SEQUENCE [LARGE SCALE GENOMIC DNA]</scope>
    <source>
        <strain evidence="1">Ann1</strain>
    </source>
</reference>
<protein>
    <submittedName>
        <fullName evidence="1">Uncharacterized protein</fullName>
    </submittedName>
</protein>
<sequence>MEERVEPSPRSNDSGLQRKVKRIRSAFTTDQITYLEREFRKCPYINNIRRKDVAIALRLPERAIKIWFQNRRMKRKKDTNSTDHEQELVCLSPIENTKKQLNNGEMSLSANDQKACSLPILINTNSTGADIQVIENNKLSARNVITPINSDYYKESMYLQNQLPVTKNTPTTNTVLKDRPSINNFTATSELSIGLCKKYQNLSDKNIRDKDKKLSRQKVEESRKLKSHGNQVTNVSTDLTSHRKKDIPLEQKTAKKVTPNPEYIPVVPNFYPQPYVHPGGVMWNPINVMPLMSTGAAAVIPNGYSNIPVSQDNVVPRSNCTCDCHVKTYPVPVAFQQSPVGPQYIMTAVSLQNPSTKF</sequence>